<dbReference type="InterPro" id="IPR019021">
    <property type="entry name" value="Mms22"/>
</dbReference>
<feature type="compositionally biased region" description="Basic residues" evidence="1">
    <location>
        <begin position="674"/>
        <end position="683"/>
    </location>
</feature>
<gene>
    <name evidence="2" type="ORF">GJ744_010358</name>
</gene>
<keyword evidence="3" id="KW-1185">Reference proteome</keyword>
<feature type="compositionally biased region" description="Low complexity" evidence="1">
    <location>
        <begin position="267"/>
        <end position="280"/>
    </location>
</feature>
<protein>
    <submittedName>
        <fullName evidence="2">Uncharacterized protein</fullName>
    </submittedName>
</protein>
<feature type="compositionally biased region" description="Basic and acidic residues" evidence="1">
    <location>
        <begin position="608"/>
        <end position="622"/>
    </location>
</feature>
<dbReference type="Pfam" id="PF09462">
    <property type="entry name" value="Mus7"/>
    <property type="match status" value="1"/>
</dbReference>
<feature type="region of interest" description="Disordered" evidence="1">
    <location>
        <begin position="482"/>
        <end position="501"/>
    </location>
</feature>
<evidence type="ECO:0000313" key="2">
    <source>
        <dbReference type="EMBL" id="KAF7507567.1"/>
    </source>
</evidence>
<dbReference type="GO" id="GO:0005634">
    <property type="term" value="C:nucleus"/>
    <property type="evidence" value="ECO:0007669"/>
    <property type="project" value="InterPro"/>
</dbReference>
<dbReference type="GO" id="GO:0031297">
    <property type="term" value="P:replication fork processing"/>
    <property type="evidence" value="ECO:0007669"/>
    <property type="project" value="InterPro"/>
</dbReference>
<dbReference type="GO" id="GO:0035361">
    <property type="term" value="C:Cul8-RING ubiquitin ligase complex"/>
    <property type="evidence" value="ECO:0007669"/>
    <property type="project" value="TreeGrafter"/>
</dbReference>
<feature type="compositionally biased region" description="Basic and acidic residues" evidence="1">
    <location>
        <begin position="255"/>
        <end position="264"/>
    </location>
</feature>
<dbReference type="EMBL" id="JAACFV010000067">
    <property type="protein sequence ID" value="KAF7507567.1"/>
    <property type="molecule type" value="Genomic_DNA"/>
</dbReference>
<dbReference type="OrthoDB" id="2386201at2759"/>
<organism evidence="2 3">
    <name type="scientific">Endocarpon pusillum</name>
    <dbReference type="NCBI Taxonomy" id="364733"/>
    <lineage>
        <taxon>Eukaryota</taxon>
        <taxon>Fungi</taxon>
        <taxon>Dikarya</taxon>
        <taxon>Ascomycota</taxon>
        <taxon>Pezizomycotina</taxon>
        <taxon>Eurotiomycetes</taxon>
        <taxon>Chaetothyriomycetidae</taxon>
        <taxon>Verrucariales</taxon>
        <taxon>Verrucariaceae</taxon>
        <taxon>Endocarpon</taxon>
    </lineage>
</organism>
<dbReference type="PANTHER" id="PTHR28122">
    <property type="entry name" value="E3 UBIQUITIN-PROTEIN LIGASE SUBSTRATE RECEPTOR MMS22"/>
    <property type="match status" value="1"/>
</dbReference>
<feature type="compositionally biased region" description="Acidic residues" evidence="1">
    <location>
        <begin position="12"/>
        <end position="21"/>
    </location>
</feature>
<feature type="compositionally biased region" description="Polar residues" evidence="1">
    <location>
        <begin position="482"/>
        <end position="498"/>
    </location>
</feature>
<feature type="compositionally biased region" description="Low complexity" evidence="1">
    <location>
        <begin position="140"/>
        <end position="155"/>
    </location>
</feature>
<accession>A0A8H7E321</accession>
<feature type="compositionally biased region" description="Polar residues" evidence="1">
    <location>
        <begin position="380"/>
        <end position="391"/>
    </location>
</feature>
<feature type="compositionally biased region" description="Polar residues" evidence="1">
    <location>
        <begin position="410"/>
        <end position="454"/>
    </location>
</feature>
<feature type="region of interest" description="Disordered" evidence="1">
    <location>
        <begin position="134"/>
        <end position="173"/>
    </location>
</feature>
<feature type="compositionally biased region" description="Basic and acidic residues" evidence="1">
    <location>
        <begin position="164"/>
        <end position="173"/>
    </location>
</feature>
<dbReference type="PANTHER" id="PTHR28122:SF1">
    <property type="entry name" value="E3 UBIQUITIN-PROTEIN LIGASE SUBSTRATE RECEPTOR MMS22"/>
    <property type="match status" value="1"/>
</dbReference>
<feature type="compositionally biased region" description="Basic and acidic residues" evidence="1">
    <location>
        <begin position="780"/>
        <end position="790"/>
    </location>
</feature>
<feature type="region of interest" description="Disordered" evidence="1">
    <location>
        <begin position="674"/>
        <end position="744"/>
    </location>
</feature>
<evidence type="ECO:0000256" key="1">
    <source>
        <dbReference type="SAM" id="MobiDB-lite"/>
    </source>
</evidence>
<feature type="region of interest" description="Disordered" evidence="1">
    <location>
        <begin position="255"/>
        <end position="308"/>
    </location>
</feature>
<feature type="region of interest" description="Disordered" evidence="1">
    <location>
        <begin position="757"/>
        <end position="820"/>
    </location>
</feature>
<proteinExistence type="predicted"/>
<dbReference type="GO" id="GO:0000724">
    <property type="term" value="P:double-strand break repair via homologous recombination"/>
    <property type="evidence" value="ECO:0007669"/>
    <property type="project" value="TreeGrafter"/>
</dbReference>
<dbReference type="Proteomes" id="UP000606974">
    <property type="component" value="Unassembled WGS sequence"/>
</dbReference>
<reference evidence="2" key="1">
    <citation type="submission" date="2020-02" db="EMBL/GenBank/DDBJ databases">
        <authorList>
            <person name="Palmer J.M."/>
        </authorList>
    </citation>
    <scope>NUCLEOTIDE SEQUENCE</scope>
    <source>
        <strain evidence="2">EPUS1.4</strain>
        <tissue evidence="2">Thallus</tissue>
    </source>
</reference>
<feature type="region of interest" description="Disordered" evidence="1">
    <location>
        <begin position="346"/>
        <end position="459"/>
    </location>
</feature>
<comment type="caution">
    <text evidence="2">The sequence shown here is derived from an EMBL/GenBank/DDBJ whole genome shotgun (WGS) entry which is preliminary data.</text>
</comment>
<feature type="compositionally biased region" description="Polar residues" evidence="1">
    <location>
        <begin position="793"/>
        <end position="802"/>
    </location>
</feature>
<feature type="region of interest" description="Disordered" evidence="1">
    <location>
        <begin position="1"/>
        <end position="29"/>
    </location>
</feature>
<sequence>MAEWKERGYVPDSDDEEDEGLELLSPNAEQQRDACFIENDYSILLAGAQHDDPIRSEVDLRECARQVEVDQDEGGLEEDKQLQDKVLPKHDSELIDQSQIERPKESVAEQLQDELRSGLDIVKEVLSGLSTAIEGHRSSNESSLSSPLSSIESFSAGDHSGTPPEDKVTDIPLPLDHRSSEYRFAPSAGNDEHRVDDLHYAAHVTRRNLRQRNPIQLHPYALEGARYQQELLARGLRPVYVDDLHRRRTSDICESQDCKDRENDAGQSTQETTFSQQETSGPLQPIHNEANRRRPRRPSANSLASDEELPELDAILEAKHGRLPTPRKRSKAVYNALRSKRTLSHDHEFHTYDAPFDAPTSTLGESPSGAIFQVPPSPPRTRSVQSSQSTEVLPRSSKRNQLARYRRRTPQTLPTPNISSTAQQPTDQSLQCNSGSNSPENCTAESVGDSSQHSVEQDDSQIFRLQRKTKGVLPASFFRLQGQQEKTRSNPIRSWSSSPDRDIDTLGVAHSVSRLQNRQNSPSRASHDAIVVSDDSSPEEEPLMGMFDDPAVSNFSNNTLPSRRVSMMCLTDGDIEEDNGIDIMMQPKSRKRKAAVSRGKRQRLVSEFGRDMDSHPRHELSQRKPKRHKGHSFGLQWPKPNNSTVKALSLGPLDAPGYKSLPRMKQPQFLRLAARRARSRTRGGRQSPSRKCIRLATSADTEEANSELNNWRKGLLEQNTKASLNAKPRKSTQQDNLPPGSSLAQRLHRLPVLESEEYMHSQGRGPNDRRQSEQSLPPRHRTEDLIRDILLRQTGQSIQSSNHSKKNLFRTSNNGSAKPRDAQFESLHHFKSPKRVLNAFGGHSNSSQFERIAHVATTQDRHEALPTGVEDPTDNDLAQDASRQALFRPHRKRTPKQSDLVSLSPAWALELSGLATGLNDNNDLDALSGVVLAGLGSPEFPITRDFGVVPFAEGVCLHDASFVGEDRLSDLTRNLVLNCRNLFQSKNSECVVIRPSTMDSPYRWGVWDDQVSQQFPAWFLELRGCLGFHASDMANNPPQNTLTAFKTLTRYLSHQVSFQDRQSLAAFAEVATRMAKELVDQVVTQLESSLSAVPPNMLQLSSLLLVFIVEIACIVASALMNHKLQTELCETFKTLAVVVLKALHRDNDLEKLTNIASSSSKEPELINKSSEIDALVVIHNLSKEAVLHIDIWDLVTEALSSSIGFQPENLVTFRDYDGWWKGVLLTLPWLDLDASGQLHRTFTSPGWDLIQRLLIRFLQLFMPRRHKASYSTKHYGRVLVHRCFDLVQLWGWEGGHAVIGTLFDAYSSNDFKEMFGETPENRFCLSLNLAPGVSVHVGKTDSGFHAFLGLIAQTIVISRKPDANPKLAKRVLRSLSARLVPNKGEDLPKNKTPSCHNIIALRNRFDLVSVMHCVMPAELKPNLRLLQSFVDFPNAHREACRIALECWLRLVQHELFNEQSADTIGQKASDTHPHPTLLLLREWHDSIVMDLLASYTSESHETMGLDEHRRTDNAELCKTLSFSRRPSADIIIDALKTWQQSFEFCQTTSQATALLGRSTLREILKYCETKVVASNILVSAALQIISAYTQYCLSRIVHAGPTDEDSQEYGTWDHFDNMELDGQTDTSSDHEEFSHLQQEVHPMLWRFLSNIFGNDTVPDHTILKSTVDCWFEVAHALVRLRARGWDDFMGQYSTYSWESLRHTQQSQQYKIYFLTKVVDASYGFYEKDRLRVLTIWISSLCRPKRALLWEPLLTSTILFHDPENELLFNPPFAVRSDAGEKLEISKSELCERRTAMIYVLLRNMHRLIAISSTQPSHPYNKSEFCEILKSMETTMKASYQDLSVDQQAQDEYRVFLNSVIQQMQLYVVDFHKIDAFLTDPAIFSAESYAITATLKRYSLMIQTTGVTKAMVLFLYNANERAAISDTQDQFILQLCDALLDLSPESIELTENHDSVAALLTSLLQNVFPVYVRYALSAPGHTVSRPLLRVLAYIFVNLRCRSDLWNASALQQLVTAADIMLRSAISAFQSCAPSLILSSLELLDNFAELVSFIHSAMLRTYEAVQAFPCDVEIGSLIEVLLVLKDHILAVERPSDADSYTLQIEADEDLIADVPAEPSMMRTYAEKELQNALEKTWRTDASGGWQVIGRGAPKVVKASKRTVSGAAAEMEMERCKEKARFMVREFVEAFVHLDWWE</sequence>
<evidence type="ECO:0000313" key="3">
    <source>
        <dbReference type="Proteomes" id="UP000606974"/>
    </source>
</evidence>
<name>A0A8H7E321_9EURO</name>
<feature type="region of interest" description="Disordered" evidence="1">
    <location>
        <begin position="607"/>
        <end position="640"/>
    </location>
</feature>